<evidence type="ECO:0000313" key="13">
    <source>
        <dbReference type="Proteomes" id="UP001164286"/>
    </source>
</evidence>
<evidence type="ECO:0000256" key="8">
    <source>
        <dbReference type="RuleBase" id="RU003827"/>
    </source>
</evidence>
<dbReference type="GO" id="GO:0012505">
    <property type="term" value="C:endomembrane system"/>
    <property type="evidence" value="ECO:0007669"/>
    <property type="project" value="UniProtKB-SubCell"/>
</dbReference>
<evidence type="ECO:0000256" key="6">
    <source>
        <dbReference type="ARBA" id="ARBA00023136"/>
    </source>
</evidence>
<dbReference type="PROSITE" id="PS50866">
    <property type="entry name" value="GOLD"/>
    <property type="match status" value="1"/>
</dbReference>
<evidence type="ECO:0000256" key="7">
    <source>
        <dbReference type="ARBA" id="ARBA00037847"/>
    </source>
</evidence>
<evidence type="ECO:0000256" key="10">
    <source>
        <dbReference type="SAM" id="SignalP"/>
    </source>
</evidence>
<dbReference type="SUPFAM" id="SSF101576">
    <property type="entry name" value="Supernatant protein factor (SPF), C-terminal domain"/>
    <property type="match status" value="1"/>
</dbReference>
<evidence type="ECO:0000313" key="12">
    <source>
        <dbReference type="EMBL" id="KAI9638969.1"/>
    </source>
</evidence>
<dbReference type="Proteomes" id="UP001164286">
    <property type="component" value="Unassembled WGS sequence"/>
</dbReference>
<dbReference type="InterPro" id="IPR015720">
    <property type="entry name" value="Emp24-like"/>
</dbReference>
<dbReference type="GO" id="GO:0016020">
    <property type="term" value="C:membrane"/>
    <property type="evidence" value="ECO:0007669"/>
    <property type="project" value="UniProtKB-SubCell"/>
</dbReference>
<dbReference type="SMART" id="SM01190">
    <property type="entry name" value="EMP24_GP25L"/>
    <property type="match status" value="1"/>
</dbReference>
<reference evidence="12" key="1">
    <citation type="journal article" date="2022" name="G3 (Bethesda)">
        <title>High quality genome of the basidiomycete yeast Dioszegia hungarica PDD-24b-2 isolated from cloud water.</title>
        <authorList>
            <person name="Jarrige D."/>
            <person name="Haridas S."/>
            <person name="Bleykasten-Grosshans C."/>
            <person name="Joly M."/>
            <person name="Nadalig T."/>
            <person name="Sancelme M."/>
            <person name="Vuilleumier S."/>
            <person name="Grigoriev I.V."/>
            <person name="Amato P."/>
            <person name="Bringel F."/>
        </authorList>
    </citation>
    <scope>NUCLEOTIDE SEQUENCE</scope>
    <source>
        <strain evidence="12">PDD-24b-2</strain>
    </source>
</reference>
<dbReference type="PANTHER" id="PTHR22811">
    <property type="entry name" value="TRANSMEMBRANE EMP24 DOMAIN-CONTAINING PROTEIN"/>
    <property type="match status" value="1"/>
</dbReference>
<feature type="transmembrane region" description="Helical" evidence="9">
    <location>
        <begin position="173"/>
        <end position="195"/>
    </location>
</feature>
<dbReference type="RefSeq" id="XP_052948746.1">
    <property type="nucleotide sequence ID" value="XM_053086477.1"/>
</dbReference>
<accession>A0AA38LYH5</accession>
<dbReference type="InterPro" id="IPR036598">
    <property type="entry name" value="GOLD_dom_sf"/>
</dbReference>
<sequence>MLRSALTALLLAAPYVHATALTSMLGANEKSCYYADVDGVGEKVGFYFAVQSGGTFDVDYTVMDPDDRVLLTGKNERQGDYIFTANKIGEYSFCFENEGSSADKLLDFDIMVESEPRRQLSAQQPALKEHTSTLEESTYKLSGLLSSVIRTQKYFHTRHHRNYSTVLSTQSRIFWFTVLESAMIIAMSLIQIWVLRTFFSKGSKRYSA</sequence>
<keyword evidence="4 10" id="KW-0732">Signal</keyword>
<feature type="chain" id="PRO_5041352421" evidence="10">
    <location>
        <begin position="19"/>
        <end position="208"/>
    </location>
</feature>
<comment type="caution">
    <text evidence="12">The sequence shown here is derived from an EMBL/GenBank/DDBJ whole genome shotgun (WGS) entry which is preliminary data.</text>
</comment>
<dbReference type="EMBL" id="JAKWFO010000002">
    <property type="protein sequence ID" value="KAI9638969.1"/>
    <property type="molecule type" value="Genomic_DNA"/>
</dbReference>
<protein>
    <submittedName>
        <fullName evidence="12">ER to Golgi transport-related protein</fullName>
    </submittedName>
</protein>
<proteinExistence type="inferred from homology"/>
<evidence type="ECO:0000259" key="11">
    <source>
        <dbReference type="PROSITE" id="PS50866"/>
    </source>
</evidence>
<feature type="domain" description="GOLD" evidence="11">
    <location>
        <begin position="30"/>
        <end position="112"/>
    </location>
</feature>
<keyword evidence="6 9" id="KW-0472">Membrane</keyword>
<evidence type="ECO:0000256" key="2">
    <source>
        <dbReference type="ARBA" id="ARBA00007104"/>
    </source>
</evidence>
<keyword evidence="13" id="KW-1185">Reference proteome</keyword>
<dbReference type="InterPro" id="IPR009038">
    <property type="entry name" value="GOLD_dom"/>
</dbReference>
<dbReference type="Pfam" id="PF01105">
    <property type="entry name" value="EMP24_GP25L"/>
    <property type="match status" value="1"/>
</dbReference>
<keyword evidence="3 8" id="KW-0812">Transmembrane</keyword>
<evidence type="ECO:0000256" key="3">
    <source>
        <dbReference type="ARBA" id="ARBA00022692"/>
    </source>
</evidence>
<evidence type="ECO:0000256" key="9">
    <source>
        <dbReference type="SAM" id="Phobius"/>
    </source>
</evidence>
<comment type="similarity">
    <text evidence="2 8">Belongs to the EMP24/GP25L family.</text>
</comment>
<evidence type="ECO:0000256" key="5">
    <source>
        <dbReference type="ARBA" id="ARBA00022989"/>
    </source>
</evidence>
<dbReference type="GeneID" id="77725678"/>
<dbReference type="AlphaFoldDB" id="A0AA38LYH5"/>
<evidence type="ECO:0000256" key="4">
    <source>
        <dbReference type="ARBA" id="ARBA00022729"/>
    </source>
</evidence>
<name>A0AA38LYH5_9TREE</name>
<keyword evidence="5 9" id="KW-1133">Transmembrane helix</keyword>
<organism evidence="12 13">
    <name type="scientific">Dioszegia hungarica</name>
    <dbReference type="NCBI Taxonomy" id="4972"/>
    <lineage>
        <taxon>Eukaryota</taxon>
        <taxon>Fungi</taxon>
        <taxon>Dikarya</taxon>
        <taxon>Basidiomycota</taxon>
        <taxon>Agaricomycotina</taxon>
        <taxon>Tremellomycetes</taxon>
        <taxon>Tremellales</taxon>
        <taxon>Bulleribasidiaceae</taxon>
        <taxon>Dioszegia</taxon>
    </lineage>
</organism>
<feature type="signal peptide" evidence="10">
    <location>
        <begin position="1"/>
        <end position="18"/>
    </location>
</feature>
<comment type="subcellular location">
    <subcellularLocation>
        <location evidence="7">Endomembrane system</location>
        <topology evidence="7">Single-pass membrane protein</topology>
    </subcellularLocation>
    <subcellularLocation>
        <location evidence="1 8">Membrane</location>
        <topology evidence="1 8">Single-pass type I membrane protein</topology>
    </subcellularLocation>
</comment>
<gene>
    <name evidence="12" type="ORF">MKK02DRAFT_21852</name>
</gene>
<evidence type="ECO:0000256" key="1">
    <source>
        <dbReference type="ARBA" id="ARBA00004479"/>
    </source>
</evidence>